<dbReference type="Proteomes" id="UP000034164">
    <property type="component" value="Unassembled WGS sequence"/>
</dbReference>
<name>A0A0G2J6R7_9EURO</name>
<accession>A0A0G2J6R7</accession>
<gene>
    <name evidence="1" type="ORF">EMCG_05002</name>
</gene>
<evidence type="ECO:0000313" key="1">
    <source>
        <dbReference type="EMBL" id="KKZ60266.1"/>
    </source>
</evidence>
<dbReference type="OrthoDB" id="4188863at2759"/>
<protein>
    <submittedName>
        <fullName evidence="1">Uncharacterized protein</fullName>
    </submittedName>
</protein>
<dbReference type="VEuPathDB" id="FungiDB:EMCG_05002"/>
<dbReference type="AlphaFoldDB" id="A0A0G2J6R7"/>
<sequence length="146" mass="17483">MIYSFWDWQQEFIRMKLDEFYTKQGSIQNLNLDDLMDQLANVSHRQLLLLLLGLPDSTANSTDECQCHYCENTGHIIKYCWFKNLNLANADWKGRNKGRIEALRISKNKNKDTDREDLLASHRPWILCLSFSRYQRTFEEPELYER</sequence>
<organism evidence="1 2">
    <name type="scientific">[Emmonsia] crescens</name>
    <dbReference type="NCBI Taxonomy" id="73230"/>
    <lineage>
        <taxon>Eukaryota</taxon>
        <taxon>Fungi</taxon>
        <taxon>Dikarya</taxon>
        <taxon>Ascomycota</taxon>
        <taxon>Pezizomycotina</taxon>
        <taxon>Eurotiomycetes</taxon>
        <taxon>Eurotiomycetidae</taxon>
        <taxon>Onygenales</taxon>
        <taxon>Ajellomycetaceae</taxon>
        <taxon>Emergomyces</taxon>
    </lineage>
</organism>
<evidence type="ECO:0000313" key="2">
    <source>
        <dbReference type="Proteomes" id="UP000034164"/>
    </source>
</evidence>
<comment type="caution">
    <text evidence="1">The sequence shown here is derived from an EMBL/GenBank/DDBJ whole genome shotgun (WGS) entry which is preliminary data.</text>
</comment>
<proteinExistence type="predicted"/>
<dbReference type="EMBL" id="LCZI01001571">
    <property type="protein sequence ID" value="KKZ60266.1"/>
    <property type="molecule type" value="Genomic_DNA"/>
</dbReference>
<reference evidence="2" key="1">
    <citation type="journal article" date="2015" name="PLoS Genet.">
        <title>The dynamic genome and transcriptome of the human fungal pathogen Blastomyces and close relative Emmonsia.</title>
        <authorList>
            <person name="Munoz J.F."/>
            <person name="Gauthier G.M."/>
            <person name="Desjardins C.A."/>
            <person name="Gallo J.E."/>
            <person name="Holder J."/>
            <person name="Sullivan T.D."/>
            <person name="Marty A.J."/>
            <person name="Carmen J.C."/>
            <person name="Chen Z."/>
            <person name="Ding L."/>
            <person name="Gujja S."/>
            <person name="Magrini V."/>
            <person name="Misas E."/>
            <person name="Mitreva M."/>
            <person name="Priest M."/>
            <person name="Saif S."/>
            <person name="Whiston E.A."/>
            <person name="Young S."/>
            <person name="Zeng Q."/>
            <person name="Goldman W.E."/>
            <person name="Mardis E.R."/>
            <person name="Taylor J.W."/>
            <person name="McEwen J.G."/>
            <person name="Clay O.K."/>
            <person name="Klein B.S."/>
            <person name="Cuomo C.A."/>
        </authorList>
    </citation>
    <scope>NUCLEOTIDE SEQUENCE [LARGE SCALE GENOMIC DNA]</scope>
    <source>
        <strain evidence="2">UAMH 3008</strain>
    </source>
</reference>